<comment type="cofactor">
    <cofactor evidence="14">
        <name>Zn(2+)</name>
        <dbReference type="ChEBI" id="CHEBI:29105"/>
    </cofactor>
    <text evidence="14">Binds 1 zinc ion per subunit.</text>
</comment>
<accession>A0A2B5XMJ2</accession>
<dbReference type="Gene3D" id="6.10.250.550">
    <property type="match status" value="1"/>
</dbReference>
<dbReference type="InterPro" id="IPR018162">
    <property type="entry name" value="Ala-tRNA-ligase_IIc_anticod-bd"/>
</dbReference>
<evidence type="ECO:0000256" key="4">
    <source>
        <dbReference type="ARBA" id="ARBA00022598"/>
    </source>
</evidence>
<dbReference type="Gene3D" id="2.40.30.130">
    <property type="match status" value="1"/>
</dbReference>
<keyword evidence="15" id="KW-0175">Coiled coil</keyword>
<dbReference type="SMART" id="SM00863">
    <property type="entry name" value="tRNA_SAD"/>
    <property type="match status" value="1"/>
</dbReference>
<sequence>MKQLTGAQIRQMFLDFFQEKGHAVEPSASLVPHEDPSLLWINSGVATLKKYFDGRVIPQNPRITNAQKSIRTNDIENVGKTARHHTFFEMLGNFSIGDYFKEEAITWAWEFLTSDKWIGFDKELLSVTIHPEDEEAFTIWNEKMGVPKERIIRLEENFWDIGEGPSGPNTEIFYDRGEAYGNDFSDPELYPGGENERYLEVWNLVFSQFNHNPDGSYTPLPKKNIDTGMGLERMTSIVQDVPTNFDTDLFMPMIGATESISGEKYRNGDLEKDMAFKVIADHIRTVTFAVGDGALPSNEGRGYVLRRLLRRAVRYSKKLNINRPFMFELVPVVGEVMKDFYPEVLEKKDFIAKVVKNEEERFHETLHDGEAILAEVITKAKEEKTTVISGVDAFRLYDTYGFPIELTEEYAEEAGMTVDQEGFESEMEKQRERARAARQDVDSMQVQGGVLGEVKVASEFVGYGTVATESNVVALVKNGEYTDSLQAGEEGQLMLDVTPFYAESGGQIADRGYLLADGVKVLVKDVQKAPNGQNLHKVVVEEGTLTKDAAVKAIIDTKNRSSVVKNHTATHLLHQALKDVLGTHVNQAGSLVTSERLRFDFSHFGQVQADELEKIERMVNEKIWESIDVEISQKAIEEAKEMGAMALFGEKYGDVVRVVQVGDYSLELCGGCHVDNTASIGIFKIVAESGIGAGTRRIEAVTGKSAYELMNDQVGLLKEAAGKMKTNPKDILTRVDGLFTEVKQLQKENESLAAKLSNIEAGNLTDSVMTVDGVNVLAAKVNVADMNNLRTMMDDLKNKLESAVVVLASVNDDKVNILAGVTKDLISQGYHAGKLVKEVASRCGGGGGGRPDMAQAGGKNPAQVEEALAFVQEYVKSVSK</sequence>
<dbReference type="HAMAP" id="MF_00036_B">
    <property type="entry name" value="Ala_tRNA_synth_B"/>
    <property type="match status" value="1"/>
</dbReference>
<dbReference type="GO" id="GO:0006419">
    <property type="term" value="P:alanyl-tRNA aminoacylation"/>
    <property type="evidence" value="ECO:0007669"/>
    <property type="project" value="UniProtKB-UniRule"/>
</dbReference>
<evidence type="ECO:0000256" key="2">
    <source>
        <dbReference type="ARBA" id="ARBA00022490"/>
    </source>
</evidence>
<dbReference type="GO" id="GO:0005829">
    <property type="term" value="C:cytosol"/>
    <property type="evidence" value="ECO:0007669"/>
    <property type="project" value="TreeGrafter"/>
</dbReference>
<dbReference type="Gene3D" id="3.30.930.10">
    <property type="entry name" value="Bira Bifunctional Protein, Domain 2"/>
    <property type="match status" value="1"/>
</dbReference>
<dbReference type="InterPro" id="IPR002318">
    <property type="entry name" value="Ala-tRNA-lgiase_IIc"/>
</dbReference>
<dbReference type="PRINTS" id="PR00980">
    <property type="entry name" value="TRNASYNTHALA"/>
</dbReference>
<dbReference type="PANTHER" id="PTHR11777:SF9">
    <property type="entry name" value="ALANINE--TRNA LIGASE, CYTOPLASMIC"/>
    <property type="match status" value="1"/>
</dbReference>
<evidence type="ECO:0000259" key="16">
    <source>
        <dbReference type="PROSITE" id="PS50860"/>
    </source>
</evidence>
<feature type="binding site" evidence="14">
    <location>
        <position position="567"/>
    </location>
    <ligand>
        <name>Zn(2+)</name>
        <dbReference type="ChEBI" id="CHEBI:29105"/>
    </ligand>
</feature>
<feature type="binding site" evidence="14">
    <location>
        <position position="571"/>
    </location>
    <ligand>
        <name>Zn(2+)</name>
        <dbReference type="ChEBI" id="CHEBI:29105"/>
    </ligand>
</feature>
<keyword evidence="8 14" id="KW-0067">ATP-binding</keyword>
<dbReference type="Pfam" id="PF01411">
    <property type="entry name" value="tRNA-synt_2c"/>
    <property type="match status" value="1"/>
</dbReference>
<dbReference type="InterPro" id="IPR012947">
    <property type="entry name" value="tRNA_SAD"/>
</dbReference>
<keyword evidence="7 14" id="KW-0862">Zinc</keyword>
<comment type="caution">
    <text evidence="17">The sequence shown here is derived from an EMBL/GenBank/DDBJ whole genome shotgun (WGS) entry which is preliminary data.</text>
</comment>
<dbReference type="GO" id="GO:0016740">
    <property type="term" value="F:transferase activity"/>
    <property type="evidence" value="ECO:0007669"/>
    <property type="project" value="UniProtKB-ARBA"/>
</dbReference>
<keyword evidence="3 14" id="KW-0820">tRNA-binding</keyword>
<evidence type="ECO:0000256" key="6">
    <source>
        <dbReference type="ARBA" id="ARBA00022741"/>
    </source>
</evidence>
<feature type="binding site" evidence="14">
    <location>
        <position position="669"/>
    </location>
    <ligand>
        <name>Zn(2+)</name>
        <dbReference type="ChEBI" id="CHEBI:29105"/>
    </ligand>
</feature>
<comment type="function">
    <text evidence="12 14">Catalyzes the attachment of alanine to tRNA(Ala) in a two-step reaction: alanine is first activated by ATP to form Ala-AMP and then transferred to the acceptor end of tRNA(Ala). Also edits incorrectly charged Ser-tRNA(Ala) and Gly-tRNA(Ala) via its editing domain.</text>
</comment>
<dbReference type="FunFam" id="3.30.54.20:FF:000001">
    <property type="entry name" value="Alanine--tRNA ligase"/>
    <property type="match status" value="1"/>
</dbReference>
<dbReference type="InterPro" id="IPR050058">
    <property type="entry name" value="Ala-tRNA_ligase"/>
</dbReference>
<keyword evidence="5 14" id="KW-0479">Metal-binding</keyword>
<keyword evidence="2 14" id="KW-0963">Cytoplasm</keyword>
<feature type="binding site" evidence="14">
    <location>
        <position position="673"/>
    </location>
    <ligand>
        <name>Zn(2+)</name>
        <dbReference type="ChEBI" id="CHEBI:29105"/>
    </ligand>
</feature>
<evidence type="ECO:0000256" key="10">
    <source>
        <dbReference type="ARBA" id="ARBA00022917"/>
    </source>
</evidence>
<dbReference type="InterPro" id="IPR018165">
    <property type="entry name" value="Ala-tRNA-synth_IIc_core"/>
</dbReference>
<evidence type="ECO:0000256" key="8">
    <source>
        <dbReference type="ARBA" id="ARBA00022840"/>
    </source>
</evidence>
<evidence type="ECO:0000256" key="11">
    <source>
        <dbReference type="ARBA" id="ARBA00023146"/>
    </source>
</evidence>
<comment type="catalytic activity">
    <reaction evidence="13 14">
        <text>tRNA(Ala) + L-alanine + ATP = L-alanyl-tRNA(Ala) + AMP + diphosphate</text>
        <dbReference type="Rhea" id="RHEA:12540"/>
        <dbReference type="Rhea" id="RHEA-COMP:9657"/>
        <dbReference type="Rhea" id="RHEA-COMP:9923"/>
        <dbReference type="ChEBI" id="CHEBI:30616"/>
        <dbReference type="ChEBI" id="CHEBI:33019"/>
        <dbReference type="ChEBI" id="CHEBI:57972"/>
        <dbReference type="ChEBI" id="CHEBI:78442"/>
        <dbReference type="ChEBI" id="CHEBI:78497"/>
        <dbReference type="ChEBI" id="CHEBI:456215"/>
        <dbReference type="EC" id="6.1.1.7"/>
    </reaction>
</comment>
<dbReference type="GO" id="GO:0004813">
    <property type="term" value="F:alanine-tRNA ligase activity"/>
    <property type="evidence" value="ECO:0007669"/>
    <property type="project" value="UniProtKB-UniRule"/>
</dbReference>
<feature type="coiled-coil region" evidence="15">
    <location>
        <begin position="420"/>
        <end position="447"/>
    </location>
</feature>
<dbReference type="CDD" id="cd00673">
    <property type="entry name" value="AlaRS_core"/>
    <property type="match status" value="1"/>
</dbReference>
<evidence type="ECO:0000256" key="7">
    <source>
        <dbReference type="ARBA" id="ARBA00022833"/>
    </source>
</evidence>
<proteinExistence type="inferred from homology"/>
<dbReference type="SUPFAM" id="SSF55681">
    <property type="entry name" value="Class II aaRS and biotin synthetases"/>
    <property type="match status" value="1"/>
</dbReference>
<gene>
    <name evidence="14" type="primary">alaS</name>
    <name evidence="17" type="ORF">CN611_11180</name>
</gene>
<keyword evidence="11 14" id="KW-0030">Aminoacyl-tRNA synthetase</keyword>
<dbReference type="InterPro" id="IPR009000">
    <property type="entry name" value="Transl_B-barrel_sf"/>
</dbReference>
<evidence type="ECO:0000256" key="1">
    <source>
        <dbReference type="ARBA" id="ARBA00008226"/>
    </source>
</evidence>
<dbReference type="EC" id="6.1.1.7" evidence="14"/>
<evidence type="ECO:0000313" key="17">
    <source>
        <dbReference type="EMBL" id="PEM56434.1"/>
    </source>
</evidence>
<dbReference type="InterPro" id="IPR023033">
    <property type="entry name" value="Ala_tRNA_ligase_euk/bac"/>
</dbReference>
<evidence type="ECO:0000256" key="14">
    <source>
        <dbReference type="HAMAP-Rule" id="MF_00036"/>
    </source>
</evidence>
<dbReference type="InterPro" id="IPR045864">
    <property type="entry name" value="aa-tRNA-synth_II/BPL/LPL"/>
</dbReference>
<dbReference type="SUPFAM" id="SSF55186">
    <property type="entry name" value="ThrRS/AlaRS common domain"/>
    <property type="match status" value="1"/>
</dbReference>
<evidence type="ECO:0000256" key="9">
    <source>
        <dbReference type="ARBA" id="ARBA00022884"/>
    </source>
</evidence>
<keyword evidence="10 14" id="KW-0648">Protein biosynthesis</keyword>
<dbReference type="Gene3D" id="3.10.310.40">
    <property type="match status" value="1"/>
</dbReference>
<evidence type="ECO:0000256" key="15">
    <source>
        <dbReference type="SAM" id="Coils"/>
    </source>
</evidence>
<dbReference type="InterPro" id="IPR018163">
    <property type="entry name" value="Thr/Ala-tRNA-synth_IIc_edit"/>
</dbReference>
<feature type="coiled-coil region" evidence="15">
    <location>
        <begin position="735"/>
        <end position="762"/>
    </location>
</feature>
<dbReference type="InterPro" id="IPR018164">
    <property type="entry name" value="Ala-tRNA-synth_IIc_N"/>
</dbReference>
<evidence type="ECO:0000256" key="5">
    <source>
        <dbReference type="ARBA" id="ARBA00022723"/>
    </source>
</evidence>
<name>A0A2B5XMJ2_9BACI</name>
<evidence type="ECO:0000256" key="3">
    <source>
        <dbReference type="ARBA" id="ARBA00022555"/>
    </source>
</evidence>
<dbReference type="GO" id="GO:0005524">
    <property type="term" value="F:ATP binding"/>
    <property type="evidence" value="ECO:0007669"/>
    <property type="project" value="UniProtKB-UniRule"/>
</dbReference>
<comment type="similarity">
    <text evidence="1 14">Belongs to the class-II aminoacyl-tRNA synthetase family.</text>
</comment>
<comment type="domain">
    <text evidence="14">Consists of three domains; the N-terminal catalytic domain, the editing domain and the C-terminal C-Ala domain. The editing domain removes incorrectly charged amino acids, while the C-Ala domain, along with tRNA(Ala), serves as a bridge to cooperatively bring together the editing and aminoacylation centers thus stimulating deacylation of misacylated tRNAs.</text>
</comment>
<dbReference type="EMBL" id="NUDL01000029">
    <property type="protein sequence ID" value="PEM56434.1"/>
    <property type="molecule type" value="Genomic_DNA"/>
</dbReference>
<dbReference type="Gene3D" id="3.30.54.20">
    <property type="match status" value="1"/>
</dbReference>
<dbReference type="Pfam" id="PF07973">
    <property type="entry name" value="tRNA_SAD"/>
    <property type="match status" value="1"/>
</dbReference>
<evidence type="ECO:0000256" key="12">
    <source>
        <dbReference type="ARBA" id="ARBA00024779"/>
    </source>
</evidence>
<protein>
    <recommendedName>
        <fullName evidence="14">Alanine--tRNA ligase</fullName>
        <ecNumber evidence="14">6.1.1.7</ecNumber>
    </recommendedName>
    <alternativeName>
        <fullName evidence="14">Alanyl-tRNA synthetase</fullName>
        <shortName evidence="14">AlaRS</shortName>
    </alternativeName>
</protein>
<evidence type="ECO:0000313" key="18">
    <source>
        <dbReference type="Proteomes" id="UP000220621"/>
    </source>
</evidence>
<dbReference type="Gene3D" id="3.30.980.10">
    <property type="entry name" value="Threonyl-trna Synthetase, Chain A, domain 2"/>
    <property type="match status" value="1"/>
</dbReference>
<keyword evidence="6 14" id="KW-0547">Nucleotide-binding</keyword>
<dbReference type="AlphaFoldDB" id="A0A2B5XMJ2"/>
<comment type="subcellular location">
    <subcellularLocation>
        <location evidence="14">Cytoplasm</location>
    </subcellularLocation>
</comment>
<feature type="domain" description="Alanyl-transfer RNA synthetases family profile" evidence="16">
    <location>
        <begin position="4"/>
        <end position="712"/>
    </location>
</feature>
<dbReference type="PANTHER" id="PTHR11777">
    <property type="entry name" value="ALANYL-TRNA SYNTHETASE"/>
    <property type="match status" value="1"/>
</dbReference>
<keyword evidence="4 14" id="KW-0436">Ligase</keyword>
<dbReference type="GO" id="GO:0002161">
    <property type="term" value="F:aminoacyl-tRNA deacylase activity"/>
    <property type="evidence" value="ECO:0007669"/>
    <property type="project" value="TreeGrafter"/>
</dbReference>
<dbReference type="FunFam" id="2.40.30.130:FF:000006">
    <property type="entry name" value="Alanine--tRNA ligase"/>
    <property type="match status" value="1"/>
</dbReference>
<dbReference type="Pfam" id="PF02272">
    <property type="entry name" value="DHHA1"/>
    <property type="match status" value="1"/>
</dbReference>
<evidence type="ECO:0000256" key="13">
    <source>
        <dbReference type="ARBA" id="ARBA00048300"/>
    </source>
</evidence>
<dbReference type="FunFam" id="3.30.930.10:FF:000046">
    <property type="entry name" value="Alanine--tRNA ligase"/>
    <property type="match status" value="1"/>
</dbReference>
<dbReference type="GO" id="GO:0000049">
    <property type="term" value="F:tRNA binding"/>
    <property type="evidence" value="ECO:0007669"/>
    <property type="project" value="UniProtKB-KW"/>
</dbReference>
<reference evidence="17 18" key="1">
    <citation type="submission" date="2017-09" db="EMBL/GenBank/DDBJ databases">
        <title>Large-scale bioinformatics analysis of Bacillus genomes uncovers conserved roles of natural products in bacterial physiology.</title>
        <authorList>
            <consortium name="Agbiome Team Llc"/>
            <person name="Bleich R.M."/>
            <person name="Grubbs K.J."/>
            <person name="Santa Maria K.C."/>
            <person name="Allen S.E."/>
            <person name="Farag S."/>
            <person name="Shank E.A."/>
            <person name="Bowers A."/>
        </authorList>
    </citation>
    <scope>NUCLEOTIDE SEQUENCE [LARGE SCALE GENOMIC DNA]</scope>
    <source>
        <strain evidence="17 18">AFS010764</strain>
    </source>
</reference>
<dbReference type="GO" id="GO:0140096">
    <property type="term" value="F:catalytic activity, acting on a protein"/>
    <property type="evidence" value="ECO:0007669"/>
    <property type="project" value="UniProtKB-ARBA"/>
</dbReference>
<dbReference type="GO" id="GO:0008270">
    <property type="term" value="F:zinc ion binding"/>
    <property type="evidence" value="ECO:0007669"/>
    <property type="project" value="UniProtKB-UniRule"/>
</dbReference>
<dbReference type="NCBIfam" id="TIGR00344">
    <property type="entry name" value="alaS"/>
    <property type="match status" value="1"/>
</dbReference>
<keyword evidence="9 14" id="KW-0694">RNA-binding</keyword>
<dbReference type="FunFam" id="3.30.980.10:FF:000004">
    <property type="entry name" value="Alanine--tRNA ligase, cytoplasmic"/>
    <property type="match status" value="1"/>
</dbReference>
<dbReference type="SUPFAM" id="SSF50447">
    <property type="entry name" value="Translation proteins"/>
    <property type="match status" value="1"/>
</dbReference>
<dbReference type="RefSeq" id="WP_098102382.1">
    <property type="nucleotide sequence ID" value="NZ_NUDL01000029.1"/>
</dbReference>
<dbReference type="SUPFAM" id="SSF101353">
    <property type="entry name" value="Putative anticodon-binding domain of alanyl-tRNA synthetase (AlaRS)"/>
    <property type="match status" value="1"/>
</dbReference>
<dbReference type="PROSITE" id="PS50860">
    <property type="entry name" value="AA_TRNA_LIGASE_II_ALA"/>
    <property type="match status" value="1"/>
</dbReference>
<dbReference type="FunFam" id="3.10.310.40:FF:000001">
    <property type="entry name" value="Alanine--tRNA ligase"/>
    <property type="match status" value="1"/>
</dbReference>
<organism evidence="17 18">
    <name type="scientific">Bacillus wiedmannii</name>
    <dbReference type="NCBI Taxonomy" id="1890302"/>
    <lineage>
        <taxon>Bacteria</taxon>
        <taxon>Bacillati</taxon>
        <taxon>Bacillota</taxon>
        <taxon>Bacilli</taxon>
        <taxon>Bacillales</taxon>
        <taxon>Bacillaceae</taxon>
        <taxon>Bacillus</taxon>
        <taxon>Bacillus cereus group</taxon>
    </lineage>
</organism>
<dbReference type="Proteomes" id="UP000220621">
    <property type="component" value="Unassembled WGS sequence"/>
</dbReference>
<dbReference type="InterPro" id="IPR003156">
    <property type="entry name" value="DHHA1_dom"/>
</dbReference>